<dbReference type="Pfam" id="PF01207">
    <property type="entry name" value="Dus"/>
    <property type="match status" value="1"/>
</dbReference>
<keyword evidence="12" id="KW-1185">Reference proteome</keyword>
<evidence type="ECO:0000256" key="9">
    <source>
        <dbReference type="SAM" id="MobiDB-lite"/>
    </source>
</evidence>
<evidence type="ECO:0000313" key="11">
    <source>
        <dbReference type="EMBL" id="ORZ35409.1"/>
    </source>
</evidence>
<dbReference type="GO" id="GO:0017150">
    <property type="term" value="F:tRNA dihydrouridine synthase activity"/>
    <property type="evidence" value="ECO:0007669"/>
    <property type="project" value="InterPro"/>
</dbReference>
<dbReference type="InterPro" id="IPR035587">
    <property type="entry name" value="DUS-like_FMN-bd"/>
</dbReference>
<organism evidence="11 12">
    <name type="scientific">Catenaria anguillulae PL171</name>
    <dbReference type="NCBI Taxonomy" id="765915"/>
    <lineage>
        <taxon>Eukaryota</taxon>
        <taxon>Fungi</taxon>
        <taxon>Fungi incertae sedis</taxon>
        <taxon>Blastocladiomycota</taxon>
        <taxon>Blastocladiomycetes</taxon>
        <taxon>Blastocladiales</taxon>
        <taxon>Catenariaceae</taxon>
        <taxon>Catenaria</taxon>
    </lineage>
</organism>
<accession>A0A1Y2HLG6</accession>
<keyword evidence="5" id="KW-0819">tRNA processing</keyword>
<comment type="catalytic activity">
    <reaction evidence="8">
        <text>a 5,6-dihydrouridine in mRNA + NADP(+) = a uridine in mRNA + NADPH + H(+)</text>
        <dbReference type="Rhea" id="RHEA:69855"/>
        <dbReference type="Rhea" id="RHEA-COMP:14658"/>
        <dbReference type="Rhea" id="RHEA-COMP:17789"/>
        <dbReference type="ChEBI" id="CHEBI:15378"/>
        <dbReference type="ChEBI" id="CHEBI:57783"/>
        <dbReference type="ChEBI" id="CHEBI:58349"/>
        <dbReference type="ChEBI" id="CHEBI:65315"/>
        <dbReference type="ChEBI" id="CHEBI:74443"/>
    </reaction>
    <physiologicalReaction direction="right-to-left" evidence="8">
        <dbReference type="Rhea" id="RHEA:69857"/>
    </physiologicalReaction>
</comment>
<dbReference type="PANTHER" id="PTHR45936">
    <property type="entry name" value="TRNA-DIHYDROURIDINE(20) SYNTHASE [NAD(P)+]-LIKE"/>
    <property type="match status" value="1"/>
</dbReference>
<dbReference type="EMBL" id="MCFL01000022">
    <property type="protein sequence ID" value="ORZ35409.1"/>
    <property type="molecule type" value="Genomic_DNA"/>
</dbReference>
<dbReference type="Proteomes" id="UP000193411">
    <property type="component" value="Unassembled WGS sequence"/>
</dbReference>
<evidence type="ECO:0000256" key="8">
    <source>
        <dbReference type="ARBA" id="ARBA00049447"/>
    </source>
</evidence>
<dbReference type="PROSITE" id="PS01136">
    <property type="entry name" value="UPF0034"/>
    <property type="match status" value="1"/>
</dbReference>
<dbReference type="InterPro" id="IPR052582">
    <property type="entry name" value="tRNA-DUS-like"/>
</dbReference>
<dbReference type="GO" id="GO:0006397">
    <property type="term" value="P:mRNA processing"/>
    <property type="evidence" value="ECO:0007669"/>
    <property type="project" value="UniProtKB-KW"/>
</dbReference>
<evidence type="ECO:0000256" key="6">
    <source>
        <dbReference type="ARBA" id="ARBA00023002"/>
    </source>
</evidence>
<evidence type="ECO:0000256" key="4">
    <source>
        <dbReference type="ARBA" id="ARBA00022664"/>
    </source>
</evidence>
<feature type="compositionally biased region" description="Basic and acidic residues" evidence="9">
    <location>
        <begin position="317"/>
        <end position="332"/>
    </location>
</feature>
<dbReference type="GO" id="GO:0050660">
    <property type="term" value="F:flavin adenine dinucleotide binding"/>
    <property type="evidence" value="ECO:0007669"/>
    <property type="project" value="InterPro"/>
</dbReference>
<evidence type="ECO:0000256" key="2">
    <source>
        <dbReference type="ARBA" id="ARBA00022630"/>
    </source>
</evidence>
<feature type="domain" description="DUS-like FMN-binding" evidence="10">
    <location>
        <begin position="16"/>
        <end position="228"/>
    </location>
</feature>
<protein>
    <recommendedName>
        <fullName evidence="10">DUS-like FMN-binding domain-containing protein</fullName>
    </recommendedName>
</protein>
<keyword evidence="3" id="KW-0288">FMN</keyword>
<feature type="region of interest" description="Disordered" evidence="9">
    <location>
        <begin position="297"/>
        <end position="352"/>
    </location>
</feature>
<comment type="caution">
    <text evidence="11">The sequence shown here is derived from an EMBL/GenBank/DDBJ whole genome shotgun (WGS) entry which is preliminary data.</text>
</comment>
<evidence type="ECO:0000259" key="10">
    <source>
        <dbReference type="Pfam" id="PF01207"/>
    </source>
</evidence>
<sequence>MQSWSPASRAFVGTRMLAPMVRVGTLPMRLLSLDYGADFVYGPEIVDKRIIGSERIVNELLGTVDYVKNGTLNFRTAPREKSRLVFQLGTADPELAVQAAQLVAQDVAYVDVNCGCPKHFSLQGGMGAALLETPDKLVDILTALVKHSPVPVTCKIRMLPDRATTLALIDRLVATGISALAIHCRTRFMTPQDPGDWSFFTDVASQFGTRLPILVNGDVFDASDLDRAFGLRNVSGPPRPVHEVMQAYVRYAIRYDMIYQNTKRKGKQLAQTRGLRAIAEFFGIEDEHDALWPSARRGGSGRWHDDGEDLQDGEASLGHKDWNKDGGDEKECPYIPNAPYIPTKKRKTGDVDGADLVAVSNDEAKTTSE</sequence>
<dbReference type="SUPFAM" id="SSF51395">
    <property type="entry name" value="FMN-linked oxidoreductases"/>
    <property type="match status" value="1"/>
</dbReference>
<keyword evidence="4" id="KW-0507">mRNA processing</keyword>
<proteinExistence type="predicted"/>
<gene>
    <name evidence="11" type="ORF">BCR44DRAFT_1434156</name>
</gene>
<comment type="cofactor">
    <cofactor evidence="1">
        <name>FMN</name>
        <dbReference type="ChEBI" id="CHEBI:58210"/>
    </cofactor>
</comment>
<evidence type="ECO:0000256" key="7">
    <source>
        <dbReference type="ARBA" id="ARBA00048342"/>
    </source>
</evidence>
<dbReference type="STRING" id="765915.A0A1Y2HLG6"/>
<keyword evidence="6" id="KW-0560">Oxidoreductase</keyword>
<evidence type="ECO:0000313" key="12">
    <source>
        <dbReference type="Proteomes" id="UP000193411"/>
    </source>
</evidence>
<dbReference type="Gene3D" id="3.20.20.70">
    <property type="entry name" value="Aldolase class I"/>
    <property type="match status" value="1"/>
</dbReference>
<keyword evidence="2" id="KW-0285">Flavoprotein</keyword>
<dbReference type="OrthoDB" id="10262250at2759"/>
<dbReference type="PANTHER" id="PTHR45936:SF1">
    <property type="entry name" value="TRNA-DIHYDROURIDINE(20) SYNTHASE [NAD(P)+]-LIKE"/>
    <property type="match status" value="1"/>
</dbReference>
<dbReference type="InterPro" id="IPR013785">
    <property type="entry name" value="Aldolase_TIM"/>
</dbReference>
<dbReference type="AlphaFoldDB" id="A0A1Y2HLG6"/>
<dbReference type="InterPro" id="IPR018517">
    <property type="entry name" value="tRNA_hU_synthase_CS"/>
</dbReference>
<evidence type="ECO:0000256" key="3">
    <source>
        <dbReference type="ARBA" id="ARBA00022643"/>
    </source>
</evidence>
<evidence type="ECO:0000256" key="5">
    <source>
        <dbReference type="ARBA" id="ARBA00022694"/>
    </source>
</evidence>
<name>A0A1Y2HLG6_9FUNG</name>
<dbReference type="CDD" id="cd02801">
    <property type="entry name" value="DUS_like_FMN"/>
    <property type="match status" value="1"/>
</dbReference>
<dbReference type="GO" id="GO:0005737">
    <property type="term" value="C:cytoplasm"/>
    <property type="evidence" value="ECO:0007669"/>
    <property type="project" value="TreeGrafter"/>
</dbReference>
<evidence type="ECO:0000256" key="1">
    <source>
        <dbReference type="ARBA" id="ARBA00001917"/>
    </source>
</evidence>
<comment type="catalytic activity">
    <reaction evidence="7">
        <text>a 5,6-dihydrouridine in mRNA + NAD(+) = a uridine in mRNA + NADH + H(+)</text>
        <dbReference type="Rhea" id="RHEA:69851"/>
        <dbReference type="Rhea" id="RHEA-COMP:14658"/>
        <dbReference type="Rhea" id="RHEA-COMP:17789"/>
        <dbReference type="ChEBI" id="CHEBI:15378"/>
        <dbReference type="ChEBI" id="CHEBI:57540"/>
        <dbReference type="ChEBI" id="CHEBI:57945"/>
        <dbReference type="ChEBI" id="CHEBI:65315"/>
        <dbReference type="ChEBI" id="CHEBI:74443"/>
    </reaction>
    <physiologicalReaction direction="right-to-left" evidence="7">
        <dbReference type="Rhea" id="RHEA:69853"/>
    </physiologicalReaction>
</comment>
<reference evidence="11 12" key="1">
    <citation type="submission" date="2016-07" db="EMBL/GenBank/DDBJ databases">
        <title>Pervasive Adenine N6-methylation of Active Genes in Fungi.</title>
        <authorList>
            <consortium name="DOE Joint Genome Institute"/>
            <person name="Mondo S.J."/>
            <person name="Dannebaum R.O."/>
            <person name="Kuo R.C."/>
            <person name="Labutti K."/>
            <person name="Haridas S."/>
            <person name="Kuo A."/>
            <person name="Salamov A."/>
            <person name="Ahrendt S.R."/>
            <person name="Lipzen A."/>
            <person name="Sullivan W."/>
            <person name="Andreopoulos W.B."/>
            <person name="Clum A."/>
            <person name="Lindquist E."/>
            <person name="Daum C."/>
            <person name="Ramamoorthy G.K."/>
            <person name="Gryganskyi A."/>
            <person name="Culley D."/>
            <person name="Magnuson J.K."/>
            <person name="James T.Y."/>
            <person name="O'Malley M.A."/>
            <person name="Stajich J.E."/>
            <person name="Spatafora J.W."/>
            <person name="Visel A."/>
            <person name="Grigoriev I.V."/>
        </authorList>
    </citation>
    <scope>NUCLEOTIDE SEQUENCE [LARGE SCALE GENOMIC DNA]</scope>
    <source>
        <strain evidence="11 12">PL171</strain>
    </source>
</reference>